<reference evidence="1 2" key="1">
    <citation type="journal article" date="2020" name="ISME J.">
        <title>Comparative genomics reveals insights into cyanobacterial evolution and habitat adaptation.</title>
        <authorList>
            <person name="Chen M.Y."/>
            <person name="Teng W.K."/>
            <person name="Zhao L."/>
            <person name="Hu C.X."/>
            <person name="Zhou Y.K."/>
            <person name="Han B.P."/>
            <person name="Song L.R."/>
            <person name="Shu W.S."/>
        </authorList>
    </citation>
    <scope>NUCLEOTIDE SEQUENCE [LARGE SCALE GENOMIC DNA]</scope>
    <source>
        <strain evidence="1 2">FACHB-3921</strain>
    </source>
</reference>
<dbReference type="SUPFAM" id="SSF51120">
    <property type="entry name" value="beta-Roll"/>
    <property type="match status" value="1"/>
</dbReference>
<evidence type="ECO:0000313" key="1">
    <source>
        <dbReference type="EMBL" id="MBD2251043.1"/>
    </source>
</evidence>
<dbReference type="RefSeq" id="WP_190566367.1">
    <property type="nucleotide sequence ID" value="NZ_JACJQL010000007.1"/>
</dbReference>
<dbReference type="EMBL" id="JACJQL010000007">
    <property type="protein sequence ID" value="MBD2251043.1"/>
    <property type="molecule type" value="Genomic_DNA"/>
</dbReference>
<name>A0ABR8BB44_9NOSO</name>
<dbReference type="InterPro" id="IPR011049">
    <property type="entry name" value="Serralysin-like_metalloprot_C"/>
</dbReference>
<accession>A0ABR8BB44</accession>
<dbReference type="Proteomes" id="UP000621307">
    <property type="component" value="Unassembled WGS sequence"/>
</dbReference>
<gene>
    <name evidence="1" type="ORF">H6G14_06950</name>
</gene>
<protein>
    <submittedName>
        <fullName evidence="1">Uncharacterized protein</fullName>
    </submittedName>
</protein>
<evidence type="ECO:0000313" key="2">
    <source>
        <dbReference type="Proteomes" id="UP000621307"/>
    </source>
</evidence>
<keyword evidence="2" id="KW-1185">Reference proteome</keyword>
<proteinExistence type="predicted"/>
<comment type="caution">
    <text evidence="1">The sequence shown here is derived from an EMBL/GenBank/DDBJ whole genome shotgun (WGS) entry which is preliminary data.</text>
</comment>
<organism evidence="1 2">
    <name type="scientific">Nostoc parmelioides FACHB-3921</name>
    <dbReference type="NCBI Taxonomy" id="2692909"/>
    <lineage>
        <taxon>Bacteria</taxon>
        <taxon>Bacillati</taxon>
        <taxon>Cyanobacteriota</taxon>
        <taxon>Cyanophyceae</taxon>
        <taxon>Nostocales</taxon>
        <taxon>Nostocaceae</taxon>
        <taxon>Nostoc</taxon>
    </lineage>
</organism>
<sequence length="79" mass="7955">WIANGSLPTSKNTVTDFAVGVDKIGLGGVGVTQFSGLSLVQQGANTLVKLGATELVTLQGITSTSLTVTDFVFAVSVVG</sequence>
<feature type="non-terminal residue" evidence="1">
    <location>
        <position position="1"/>
    </location>
</feature>